<dbReference type="Proteomes" id="UP001054945">
    <property type="component" value="Unassembled WGS sequence"/>
</dbReference>
<evidence type="ECO:0000259" key="1">
    <source>
        <dbReference type="Pfam" id="PF18701"/>
    </source>
</evidence>
<dbReference type="InterPro" id="IPR040676">
    <property type="entry name" value="DUF5641"/>
</dbReference>
<keyword evidence="2" id="KW-0255">Endonuclease</keyword>
<reference evidence="2 3" key="1">
    <citation type="submission" date="2021-06" db="EMBL/GenBank/DDBJ databases">
        <title>Caerostris extrusa draft genome.</title>
        <authorList>
            <person name="Kono N."/>
            <person name="Arakawa K."/>
        </authorList>
    </citation>
    <scope>NUCLEOTIDE SEQUENCE [LARGE SCALE GENOMIC DNA]</scope>
</reference>
<proteinExistence type="predicted"/>
<feature type="domain" description="DUF5641" evidence="1">
    <location>
        <begin position="181"/>
        <end position="269"/>
    </location>
</feature>
<name>A0AAV4UWX6_CAEEX</name>
<dbReference type="EMBL" id="BPLR01013591">
    <property type="protein sequence ID" value="GIY62195.1"/>
    <property type="molecule type" value="Genomic_DNA"/>
</dbReference>
<dbReference type="GO" id="GO:0004519">
    <property type="term" value="F:endonuclease activity"/>
    <property type="evidence" value="ECO:0007669"/>
    <property type="project" value="UniProtKB-KW"/>
</dbReference>
<comment type="caution">
    <text evidence="2">The sequence shown here is derived from an EMBL/GenBank/DDBJ whole genome shotgun (WGS) entry which is preliminary data.</text>
</comment>
<evidence type="ECO:0000313" key="3">
    <source>
        <dbReference type="Proteomes" id="UP001054945"/>
    </source>
</evidence>
<accession>A0AAV4UWX6</accession>
<evidence type="ECO:0000313" key="2">
    <source>
        <dbReference type="EMBL" id="GIY62195.1"/>
    </source>
</evidence>
<protein>
    <submittedName>
        <fullName evidence="2">Endonuclease</fullName>
    </submittedName>
</protein>
<keyword evidence="2" id="KW-0378">Hydrolase</keyword>
<organism evidence="2 3">
    <name type="scientific">Caerostris extrusa</name>
    <name type="common">Bark spider</name>
    <name type="synonym">Caerostris bankana</name>
    <dbReference type="NCBI Taxonomy" id="172846"/>
    <lineage>
        <taxon>Eukaryota</taxon>
        <taxon>Metazoa</taxon>
        <taxon>Ecdysozoa</taxon>
        <taxon>Arthropoda</taxon>
        <taxon>Chelicerata</taxon>
        <taxon>Arachnida</taxon>
        <taxon>Araneae</taxon>
        <taxon>Araneomorphae</taxon>
        <taxon>Entelegynae</taxon>
        <taxon>Araneoidea</taxon>
        <taxon>Araneidae</taxon>
        <taxon>Caerostris</taxon>
    </lineage>
</organism>
<gene>
    <name evidence="2" type="primary">AVEN_648_1</name>
    <name evidence="2" type="ORF">CEXT_576391</name>
</gene>
<dbReference type="Pfam" id="PF18701">
    <property type="entry name" value="DUF5641"/>
    <property type="match status" value="1"/>
</dbReference>
<keyword evidence="3" id="KW-1185">Reference proteome</keyword>
<keyword evidence="2" id="KW-0540">Nuclease</keyword>
<sequence>MIRFVNKLRKRFSYSTNTLSVEEKTKAEIILWSIEQEKHFHEKENSVHGLQVVRGDDDVLRVKTRIIERDDDLSFFLYPILLPSKHYLTECLIREYHLKYCHAVKSLLVRILRISSVNFEELLTILCDVEASINSRPFTYISDDSDELIPFDSFLFLQDIKQVGVPDLDSVDTNKLNVRVNHCNTLRSELRSRFRKEYLGQLVQKAKATCQELKVGDIVLIELENKKPVMWPMGKIEKIYSSRDGASRVVQVRTSSGCLTRPIQKLYPLEVSTSGDPVLTRTTENRSRYGRLFISTRKCLRL</sequence>
<dbReference type="PANTHER" id="PTHR47331">
    <property type="entry name" value="PHD-TYPE DOMAIN-CONTAINING PROTEIN"/>
    <property type="match status" value="1"/>
</dbReference>
<dbReference type="AlphaFoldDB" id="A0AAV4UWX6"/>